<dbReference type="EMBL" id="CP111019">
    <property type="protein sequence ID" value="WAR11556.1"/>
    <property type="molecule type" value="Genomic_DNA"/>
</dbReference>
<evidence type="ECO:0000256" key="1">
    <source>
        <dbReference type="SAM" id="MobiDB-lite"/>
    </source>
</evidence>
<evidence type="ECO:0000313" key="4">
    <source>
        <dbReference type="Proteomes" id="UP001164746"/>
    </source>
</evidence>
<feature type="compositionally biased region" description="Polar residues" evidence="1">
    <location>
        <begin position="241"/>
        <end position="260"/>
    </location>
</feature>
<feature type="region of interest" description="Disordered" evidence="1">
    <location>
        <begin position="235"/>
        <end position="260"/>
    </location>
</feature>
<proteinExistence type="predicted"/>
<reference evidence="3" key="1">
    <citation type="submission" date="2022-11" db="EMBL/GenBank/DDBJ databases">
        <title>Centuries of genome instability and evolution in soft-shell clam transmissible cancer (bioRxiv).</title>
        <authorList>
            <person name="Hart S.F.M."/>
            <person name="Yonemitsu M.A."/>
            <person name="Giersch R.M."/>
            <person name="Beal B.F."/>
            <person name="Arriagada G."/>
            <person name="Davis B.W."/>
            <person name="Ostrander E.A."/>
            <person name="Goff S.P."/>
            <person name="Metzger M.J."/>
        </authorList>
    </citation>
    <scope>NUCLEOTIDE SEQUENCE</scope>
    <source>
        <strain evidence="3">MELC-2E11</strain>
        <tissue evidence="3">Siphon/mantle</tissue>
    </source>
</reference>
<evidence type="ECO:0000256" key="2">
    <source>
        <dbReference type="SAM" id="Phobius"/>
    </source>
</evidence>
<organism evidence="3 4">
    <name type="scientific">Mya arenaria</name>
    <name type="common">Soft-shell clam</name>
    <dbReference type="NCBI Taxonomy" id="6604"/>
    <lineage>
        <taxon>Eukaryota</taxon>
        <taxon>Metazoa</taxon>
        <taxon>Spiralia</taxon>
        <taxon>Lophotrochozoa</taxon>
        <taxon>Mollusca</taxon>
        <taxon>Bivalvia</taxon>
        <taxon>Autobranchia</taxon>
        <taxon>Heteroconchia</taxon>
        <taxon>Euheterodonta</taxon>
        <taxon>Imparidentia</taxon>
        <taxon>Neoheterodontei</taxon>
        <taxon>Myida</taxon>
        <taxon>Myoidea</taxon>
        <taxon>Myidae</taxon>
        <taxon>Mya</taxon>
    </lineage>
</organism>
<feature type="transmembrane region" description="Helical" evidence="2">
    <location>
        <begin position="21"/>
        <end position="43"/>
    </location>
</feature>
<sequence length="295" mass="32179">MSNSGSDSDNYESSTSDLDNAGVKAVITLGIIIIAIGFSFLIAKVCKLCRKNIVPEDDDSDVSENTRHVLNARLSVLKYKRREMSREKRAKALSFINRWISHVQNMKRRRGEKKVIGNGIKLGDSANLEIKVAIENADAGKGIEDIVVKDGDTILTPRMARLPVFAKSTGDHVKTHELPKPVHGQRVSQSSSPVPRGRPVSSKSRVLTNVTLTTVDVNNKPKVVAKTVHFKDIGSTKKSDNTNVENKNNSVSNTVTEAKPTSQKLNTNINNVKANSSIQNGLVLNSNISPSNMIS</sequence>
<evidence type="ECO:0000313" key="3">
    <source>
        <dbReference type="EMBL" id="WAR11556.1"/>
    </source>
</evidence>
<keyword evidence="2" id="KW-0812">Transmembrane</keyword>
<keyword evidence="4" id="KW-1185">Reference proteome</keyword>
<keyword evidence="2" id="KW-0472">Membrane</keyword>
<keyword evidence="2" id="KW-1133">Transmembrane helix</keyword>
<protein>
    <submittedName>
        <fullName evidence="3">Uncharacterized protein</fullName>
    </submittedName>
</protein>
<name>A0ABY7ES52_MYAAR</name>
<accession>A0ABY7ES52</accession>
<dbReference type="Proteomes" id="UP001164746">
    <property type="component" value="Chromosome 8"/>
</dbReference>
<gene>
    <name evidence="3" type="ORF">MAR_025736</name>
</gene>
<feature type="region of interest" description="Disordered" evidence="1">
    <location>
        <begin position="174"/>
        <end position="202"/>
    </location>
</feature>
<feature type="compositionally biased region" description="Low complexity" evidence="1">
    <location>
        <begin position="184"/>
        <end position="202"/>
    </location>
</feature>